<dbReference type="InterPro" id="IPR010982">
    <property type="entry name" value="Lambda_DNA-bd_dom_sf"/>
</dbReference>
<dbReference type="PANTHER" id="PTHR34475">
    <property type="match status" value="1"/>
</dbReference>
<dbReference type="CDD" id="cd00093">
    <property type="entry name" value="HTH_XRE"/>
    <property type="match status" value="1"/>
</dbReference>
<dbReference type="PANTHER" id="PTHR34475:SF1">
    <property type="entry name" value="CYTOSKELETON PROTEIN RODZ"/>
    <property type="match status" value="1"/>
</dbReference>
<dbReference type="SMART" id="SM00530">
    <property type="entry name" value="HTH_XRE"/>
    <property type="match status" value="1"/>
</dbReference>
<feature type="transmembrane region" description="Helical" evidence="2">
    <location>
        <begin position="127"/>
        <end position="149"/>
    </location>
</feature>
<dbReference type="PROSITE" id="PS50943">
    <property type="entry name" value="HTH_CROC1"/>
    <property type="match status" value="1"/>
</dbReference>
<proteinExistence type="predicted"/>
<organism evidence="4">
    <name type="scientific">hydrothermal vent metagenome</name>
    <dbReference type="NCBI Taxonomy" id="652676"/>
    <lineage>
        <taxon>unclassified sequences</taxon>
        <taxon>metagenomes</taxon>
        <taxon>ecological metagenomes</taxon>
    </lineage>
</organism>
<reference evidence="4" key="1">
    <citation type="submission" date="2018-06" db="EMBL/GenBank/DDBJ databases">
        <authorList>
            <person name="Zhirakovskaya E."/>
        </authorList>
    </citation>
    <scope>NUCLEOTIDE SEQUENCE</scope>
</reference>
<dbReference type="AlphaFoldDB" id="A0A3B0YPZ5"/>
<evidence type="ECO:0000313" key="4">
    <source>
        <dbReference type="EMBL" id="VAW70526.1"/>
    </source>
</evidence>
<feature type="domain" description="HTH cro/C1-type" evidence="3">
    <location>
        <begin position="37"/>
        <end position="97"/>
    </location>
</feature>
<gene>
    <name evidence="4" type="ORF">MNBD_GAMMA09-2199</name>
</gene>
<keyword evidence="2" id="KW-0472">Membrane</keyword>
<dbReference type="EMBL" id="UOFI01000199">
    <property type="protein sequence ID" value="VAW70526.1"/>
    <property type="molecule type" value="Genomic_DNA"/>
</dbReference>
<dbReference type="InterPro" id="IPR025194">
    <property type="entry name" value="RodZ-like_C"/>
</dbReference>
<dbReference type="SUPFAM" id="SSF47413">
    <property type="entry name" value="lambda repressor-like DNA-binding domains"/>
    <property type="match status" value="1"/>
</dbReference>
<dbReference type="Pfam" id="PF13413">
    <property type="entry name" value="HTH_25"/>
    <property type="match status" value="1"/>
</dbReference>
<keyword evidence="2" id="KW-1133">Transmembrane helix</keyword>
<dbReference type="GO" id="GO:0003677">
    <property type="term" value="F:DNA binding"/>
    <property type="evidence" value="ECO:0007669"/>
    <property type="project" value="InterPro"/>
</dbReference>
<protein>
    <recommendedName>
        <fullName evidence="3">HTH cro/C1-type domain-containing protein</fullName>
    </recommendedName>
</protein>
<evidence type="ECO:0000256" key="2">
    <source>
        <dbReference type="SAM" id="Phobius"/>
    </source>
</evidence>
<dbReference type="InterPro" id="IPR050400">
    <property type="entry name" value="Bact_Cytoskel_RodZ"/>
</dbReference>
<name>A0A3B0YPZ5_9ZZZZ</name>
<dbReference type="Gene3D" id="1.10.260.40">
    <property type="entry name" value="lambda repressor-like DNA-binding domains"/>
    <property type="match status" value="1"/>
</dbReference>
<evidence type="ECO:0000259" key="3">
    <source>
        <dbReference type="PROSITE" id="PS50943"/>
    </source>
</evidence>
<dbReference type="Pfam" id="PF13464">
    <property type="entry name" value="RodZ_C"/>
    <property type="match status" value="1"/>
</dbReference>
<dbReference type="InterPro" id="IPR001387">
    <property type="entry name" value="Cro/C1-type_HTH"/>
</dbReference>
<evidence type="ECO:0000256" key="1">
    <source>
        <dbReference type="SAM" id="MobiDB-lite"/>
    </source>
</evidence>
<feature type="region of interest" description="Disordered" evidence="1">
    <location>
        <begin position="1"/>
        <end position="25"/>
    </location>
</feature>
<accession>A0A3B0YPZ5</accession>
<keyword evidence="2" id="KW-0812">Transmembrane</keyword>
<sequence>MTNQDQKPENPATRPVTEPITEAEETLPQKKTFGIELRVARESANLTVADVAEKLLVSADIIHSIENSEVENLPALTFTKGYIRSYARLLEIPADKIISEYLKVAPDQKPALSSLSVLPMQTSSSHLFIKIISAAFAVFAVIILLYWLYQTDFSLQTSSYSQRDAARQPLIEKAESIKPVPATSPAVTPEAETAEHQPLTVAVKPTHQPVIKPQSQQGLLAETESHAVSETKNNIQSVVEEESVSAPVPRDVMVLAALESSWIEAKDQTGQRLFYQLLNAGEDIKLYGKSPFTVFLGNARKVRIEINQKIVSFDHLINNSKKTVRIKVEADAGVSPEPR</sequence>